<keyword evidence="2" id="KW-1185">Reference proteome</keyword>
<accession>A0ABV3SY25</accession>
<evidence type="ECO:0000313" key="1">
    <source>
        <dbReference type="EMBL" id="MEX0426918.1"/>
    </source>
</evidence>
<proteinExistence type="predicted"/>
<dbReference type="Proteomes" id="UP001556631">
    <property type="component" value="Unassembled WGS sequence"/>
</dbReference>
<comment type="caution">
    <text evidence="1">The sequence shown here is derived from an EMBL/GenBank/DDBJ whole genome shotgun (WGS) entry which is preliminary data.</text>
</comment>
<reference evidence="1 2" key="1">
    <citation type="submission" date="2024-07" db="EMBL/GenBank/DDBJ databases">
        <authorList>
            <person name="Lee S."/>
            <person name="Kang M."/>
        </authorList>
    </citation>
    <scope>NUCLEOTIDE SEQUENCE [LARGE SCALE GENOMIC DNA]</scope>
    <source>
        <strain evidence="1 2">DS6</strain>
    </source>
</reference>
<gene>
    <name evidence="1" type="ORF">AB3X52_04730</name>
</gene>
<organism evidence="1 2">
    <name type="scientific">Nocardioides eburneus</name>
    <dbReference type="NCBI Taxonomy" id="3231482"/>
    <lineage>
        <taxon>Bacteria</taxon>
        <taxon>Bacillati</taxon>
        <taxon>Actinomycetota</taxon>
        <taxon>Actinomycetes</taxon>
        <taxon>Propionibacteriales</taxon>
        <taxon>Nocardioidaceae</taxon>
        <taxon>Nocardioides</taxon>
    </lineage>
</organism>
<evidence type="ECO:0000313" key="2">
    <source>
        <dbReference type="Proteomes" id="UP001556631"/>
    </source>
</evidence>
<protein>
    <submittedName>
        <fullName evidence="1">Uncharacterized protein</fullName>
    </submittedName>
</protein>
<sequence length="74" mass="8878">MFVSRYMPCERCGESLDRSIDAPHECAPDRLVEFEMFGLREEIAELDARYRSYLRTPHGRFECWLAARHVRRSR</sequence>
<dbReference type="EMBL" id="JBFPJR010000006">
    <property type="protein sequence ID" value="MEX0426918.1"/>
    <property type="molecule type" value="Genomic_DNA"/>
</dbReference>
<dbReference type="RefSeq" id="WP_367991803.1">
    <property type="nucleotide sequence ID" value="NZ_JBFPJR010000006.1"/>
</dbReference>
<name>A0ABV3SY25_9ACTN</name>